<organism evidence="1 2">
    <name type="scientific">Sulfidibacter corallicola</name>
    <dbReference type="NCBI Taxonomy" id="2818388"/>
    <lineage>
        <taxon>Bacteria</taxon>
        <taxon>Pseudomonadati</taxon>
        <taxon>Acidobacteriota</taxon>
        <taxon>Holophagae</taxon>
        <taxon>Acanthopleuribacterales</taxon>
        <taxon>Acanthopleuribacteraceae</taxon>
        <taxon>Sulfidibacter</taxon>
    </lineage>
</organism>
<dbReference type="Pfam" id="PF11536">
    <property type="entry name" value="DUF3226"/>
    <property type="match status" value="1"/>
</dbReference>
<dbReference type="AlphaFoldDB" id="A0A8A4TUD2"/>
<gene>
    <name evidence="1" type="ORF">J3U87_09220</name>
</gene>
<dbReference type="RefSeq" id="WP_237382746.1">
    <property type="nucleotide sequence ID" value="NZ_CP071793.1"/>
</dbReference>
<reference evidence="1" key="1">
    <citation type="submission" date="2021-03" db="EMBL/GenBank/DDBJ databases">
        <title>Acanthopleuribacteraceae sp. M133.</title>
        <authorList>
            <person name="Wang G."/>
        </authorList>
    </citation>
    <scope>NUCLEOTIDE SEQUENCE</scope>
    <source>
        <strain evidence="1">M133</strain>
    </source>
</reference>
<accession>A0A8A4TUD2</accession>
<dbReference type="InterPro" id="IPR024508">
    <property type="entry name" value="DUF3226"/>
</dbReference>
<name>A0A8A4TUD2_SULCO</name>
<sequence length="232" mass="25578">MTKKAVLLVEGQGDVLFFQALLRREGLLDVVDIEPPRSFGFPSDSVSLFPKLIEILVGKRMSTGNLDYLGVVADADHTSGGGVDSRWSAITEALKKQRYRIPKNMPKLANTGSIFKNTDGLPPVGLWLMPNHANNGMLEDLILGAADRENPEQSSLLNYADRVVTDLPTRLFGSTHESKAKTYSWLAWQKRPGQTLDVAINGELLDAENTSLKGLVAWLHQVFPGLSRNKRP</sequence>
<evidence type="ECO:0000313" key="1">
    <source>
        <dbReference type="EMBL" id="QTD52642.1"/>
    </source>
</evidence>
<dbReference type="Proteomes" id="UP000663929">
    <property type="component" value="Chromosome"/>
</dbReference>
<evidence type="ECO:0000313" key="2">
    <source>
        <dbReference type="Proteomes" id="UP000663929"/>
    </source>
</evidence>
<protein>
    <submittedName>
        <fullName evidence="1">Uncharacterized protein</fullName>
    </submittedName>
</protein>
<proteinExistence type="predicted"/>
<dbReference type="EMBL" id="CP071793">
    <property type="protein sequence ID" value="QTD52642.1"/>
    <property type="molecule type" value="Genomic_DNA"/>
</dbReference>
<dbReference type="KEGG" id="scor:J3U87_09220"/>
<keyword evidence="2" id="KW-1185">Reference proteome</keyword>